<protein>
    <submittedName>
        <fullName evidence="1">Uncharacterized protein</fullName>
    </submittedName>
</protein>
<gene>
    <name evidence="1" type="ORF">brsh051_16840</name>
</gene>
<dbReference type="KEGG" id="broo:brsh051_16840"/>
<name>A0AAN0K6Y8_9ACTN</name>
<reference evidence="1" key="1">
    <citation type="journal article" date="2024" name="Int. J. Syst. Evol. Microbiol.">
        <title>Brooklawnia propionicigenes sp. nov., a facultatively anaerobic, propionate-producing bacterium isolated from a methanogenic reactor treating waste from cattle farms.</title>
        <authorList>
            <person name="Akita Y."/>
            <person name="Ueki A."/>
            <person name="Tonouchi A."/>
            <person name="Sugawara Y."/>
            <person name="Honma S."/>
            <person name="Kaku N."/>
            <person name="Ueki K."/>
        </authorList>
    </citation>
    <scope>NUCLEOTIDE SEQUENCE</scope>
    <source>
        <strain evidence="1">SH051</strain>
    </source>
</reference>
<sequence length="218" mass="24145">MGRLSQFAIGITELRDMFGAEPELASRLRQIAAADFPAPADPHGRRRKLLGRVGPAMKRPIDPPTVPHRPAPPDVEALLTAHAIGPERQGYAWQIVLAWLGELSWGRLDLDVDEREMSDLEFDLATAGLPSQFALEKLLQGDPQIPLFPLPGQRWGYAKHAHVLATRQAIDEIADGLDAKTAAAVRPFRQFLDDYPAWTDQAKQQGRPAPDLVVTWMP</sequence>
<organism evidence="1 2">
    <name type="scientific">Brooklawnia propionicigenes</name>
    <dbReference type="NCBI Taxonomy" id="3041175"/>
    <lineage>
        <taxon>Bacteria</taxon>
        <taxon>Bacillati</taxon>
        <taxon>Actinomycetota</taxon>
        <taxon>Actinomycetes</taxon>
        <taxon>Propionibacteriales</taxon>
        <taxon>Propionibacteriaceae</taxon>
        <taxon>Brooklawnia</taxon>
    </lineage>
</organism>
<dbReference type="EMBL" id="AP028056">
    <property type="protein sequence ID" value="BEH02403.1"/>
    <property type="molecule type" value="Genomic_DNA"/>
</dbReference>
<dbReference type="RefSeq" id="WP_286264003.1">
    <property type="nucleotide sequence ID" value="NZ_AP028056.1"/>
</dbReference>
<dbReference type="Proteomes" id="UP001431656">
    <property type="component" value="Chromosome"/>
</dbReference>
<keyword evidence="2" id="KW-1185">Reference proteome</keyword>
<dbReference type="AlphaFoldDB" id="A0AAN0K6Y8"/>
<proteinExistence type="predicted"/>
<accession>A0AAN0K6Y8</accession>
<evidence type="ECO:0000313" key="2">
    <source>
        <dbReference type="Proteomes" id="UP001431656"/>
    </source>
</evidence>
<evidence type="ECO:0000313" key="1">
    <source>
        <dbReference type="EMBL" id="BEH02403.1"/>
    </source>
</evidence>